<gene>
    <name evidence="3" type="ORF">PAPYR_10406</name>
</gene>
<feature type="region of interest" description="Disordered" evidence="1">
    <location>
        <begin position="374"/>
        <end position="408"/>
    </location>
</feature>
<reference evidence="3" key="1">
    <citation type="journal article" date="2022" name="bioRxiv">
        <title>Genomics of Preaxostyla Flagellates Illuminates Evolutionary Transitions and the Path Towards Mitochondrial Loss.</title>
        <authorList>
            <person name="Novak L.V.F."/>
            <person name="Treitli S.C."/>
            <person name="Pyrih J."/>
            <person name="Halakuc P."/>
            <person name="Pipaliya S.V."/>
            <person name="Vacek V."/>
            <person name="Brzon O."/>
            <person name="Soukal P."/>
            <person name="Eme L."/>
            <person name="Dacks J.B."/>
            <person name="Karnkowska A."/>
            <person name="Elias M."/>
            <person name="Hampl V."/>
        </authorList>
    </citation>
    <scope>NUCLEOTIDE SEQUENCE</scope>
    <source>
        <strain evidence="3">RCP-MX</strain>
    </source>
</reference>
<keyword evidence="4" id="KW-1185">Reference proteome</keyword>
<organism evidence="3 4">
    <name type="scientific">Paratrimastix pyriformis</name>
    <dbReference type="NCBI Taxonomy" id="342808"/>
    <lineage>
        <taxon>Eukaryota</taxon>
        <taxon>Metamonada</taxon>
        <taxon>Preaxostyla</taxon>
        <taxon>Paratrimastigidae</taxon>
        <taxon>Paratrimastix</taxon>
    </lineage>
</organism>
<accession>A0ABQ8U621</accession>
<evidence type="ECO:0000259" key="2">
    <source>
        <dbReference type="Pfam" id="PF23953"/>
    </source>
</evidence>
<feature type="domain" description="COPA/B TPR" evidence="2">
    <location>
        <begin position="2"/>
        <end position="142"/>
    </location>
</feature>
<feature type="compositionally biased region" description="Low complexity" evidence="1">
    <location>
        <begin position="378"/>
        <end position="388"/>
    </location>
</feature>
<evidence type="ECO:0000313" key="4">
    <source>
        <dbReference type="Proteomes" id="UP001141327"/>
    </source>
</evidence>
<dbReference type="Proteomes" id="UP001141327">
    <property type="component" value="Unassembled WGS sequence"/>
</dbReference>
<dbReference type="EMBL" id="JAPMOS010000133">
    <property type="protein sequence ID" value="KAJ4454799.1"/>
    <property type="molecule type" value="Genomic_DNA"/>
</dbReference>
<name>A0ABQ8U621_9EUKA</name>
<sequence>MALEVATDLEHKADLAIGLDRLDMALEYCTKLDSDERWRQLGDLALARGNLALADRCLTSAKDLSTLLTIYSSAGNYEGLCRLAQVARERNEFNVAFVALLLTRQVPQCIELLLQTRRFAEAAFFARTYMPSQIGRTLAAWRQELAKVRDGTLHGTIELDSAQKPAPAVATLRAPAHLPKPNSLMMMVSTRAAEALADPAEYPNLFPDLEAAMKAEDVLMRAYRQGPPPAASFPVQHPALMTKDLLKEIREAPLISLDASAAGPAAPTSADFIAQVVAAAHGPVDALPALDAATPAAAVMAAVPAAAPKQPLPAARPTTEGTLIPSQPAPKVLPPSSPLIPSLATAAAAATTTATPPAALSALDLFMSAAAAGGNPVASTTATATPAAQQGPSGVLEGLSGQDGAPRD</sequence>
<proteinExistence type="predicted"/>
<dbReference type="Gene3D" id="1.25.40.470">
    <property type="match status" value="1"/>
</dbReference>
<comment type="caution">
    <text evidence="3">The sequence shown here is derived from an EMBL/GenBank/DDBJ whole genome shotgun (WGS) entry which is preliminary data.</text>
</comment>
<feature type="region of interest" description="Disordered" evidence="1">
    <location>
        <begin position="307"/>
        <end position="336"/>
    </location>
</feature>
<evidence type="ECO:0000313" key="3">
    <source>
        <dbReference type="EMBL" id="KAJ4454799.1"/>
    </source>
</evidence>
<feature type="compositionally biased region" description="Low complexity" evidence="1">
    <location>
        <begin position="307"/>
        <end position="317"/>
    </location>
</feature>
<evidence type="ECO:0000256" key="1">
    <source>
        <dbReference type="SAM" id="MobiDB-lite"/>
    </source>
</evidence>
<protein>
    <submittedName>
        <fullName evidence="3">Coatomer subunit beta</fullName>
    </submittedName>
</protein>
<dbReference type="InterPro" id="IPR056176">
    <property type="entry name" value="TPR_COPA_B"/>
</dbReference>
<dbReference type="Pfam" id="PF23953">
    <property type="entry name" value="TPR_COPA_B"/>
    <property type="match status" value="1"/>
</dbReference>
<feature type="compositionally biased region" description="Pro residues" evidence="1">
    <location>
        <begin position="327"/>
        <end position="336"/>
    </location>
</feature>